<keyword evidence="1" id="KW-1133">Transmembrane helix</keyword>
<reference evidence="2 3" key="1">
    <citation type="submission" date="2024-04" db="EMBL/GenBank/DDBJ databases">
        <title>genome sequences of Mucor flavus KT1a and Helicostylum pulchrum KT1b strains isolation_sourced from the surface of a dry-aged beef.</title>
        <authorList>
            <person name="Toyotome T."/>
            <person name="Hosono M."/>
            <person name="Torimaru M."/>
            <person name="Fukuda K."/>
            <person name="Mikami N."/>
        </authorList>
    </citation>
    <scope>NUCLEOTIDE SEQUENCE [LARGE SCALE GENOMIC DNA]</scope>
    <source>
        <strain evidence="2 3">KT1b</strain>
    </source>
</reference>
<dbReference type="EMBL" id="BAABUJ010000004">
    <property type="protein sequence ID" value="GAA5794822.1"/>
    <property type="molecule type" value="Genomic_DNA"/>
</dbReference>
<keyword evidence="3" id="KW-1185">Reference proteome</keyword>
<name>A0ABP9XJ35_9FUNG</name>
<accession>A0ABP9XJ35</accession>
<evidence type="ECO:0000313" key="3">
    <source>
        <dbReference type="Proteomes" id="UP001476247"/>
    </source>
</evidence>
<sequence>MKKVNIRPGPFNAVGFFFSIAGFILVLLCLVGCLKPSGRGLYFAKVTNAAPLADGSSVAFYYGWQGYCVEDTELKCYADRSMMVVPFDVVITTQLNESYPELFTDPITQDEALNPASTPSPAHDPKIYHAAVLCLICSSVLLGLCLLRTCSPYSYQDEYHSRGFLASGATVLALLLLILSSIMYENATEQLNLEYPHLIASIGPALTMIGVGFACFTIAAYSLLRGCMTTDSSSEGYSPI</sequence>
<feature type="transmembrane region" description="Helical" evidence="1">
    <location>
        <begin position="127"/>
        <end position="147"/>
    </location>
</feature>
<proteinExistence type="predicted"/>
<protein>
    <submittedName>
        <fullName evidence="2">Uncharacterized protein</fullName>
    </submittedName>
</protein>
<organism evidence="2 3">
    <name type="scientific">Helicostylum pulchrum</name>
    <dbReference type="NCBI Taxonomy" id="562976"/>
    <lineage>
        <taxon>Eukaryota</taxon>
        <taxon>Fungi</taxon>
        <taxon>Fungi incertae sedis</taxon>
        <taxon>Mucoromycota</taxon>
        <taxon>Mucoromycotina</taxon>
        <taxon>Mucoromycetes</taxon>
        <taxon>Mucorales</taxon>
        <taxon>Mucorineae</taxon>
        <taxon>Mucoraceae</taxon>
        <taxon>Helicostylum</taxon>
    </lineage>
</organism>
<feature type="transmembrane region" description="Helical" evidence="1">
    <location>
        <begin position="202"/>
        <end position="224"/>
    </location>
</feature>
<evidence type="ECO:0000313" key="2">
    <source>
        <dbReference type="EMBL" id="GAA5794822.1"/>
    </source>
</evidence>
<feature type="transmembrane region" description="Helical" evidence="1">
    <location>
        <begin position="159"/>
        <end position="182"/>
    </location>
</feature>
<feature type="transmembrane region" description="Helical" evidence="1">
    <location>
        <begin position="12"/>
        <end position="34"/>
    </location>
</feature>
<dbReference type="Proteomes" id="UP001476247">
    <property type="component" value="Unassembled WGS sequence"/>
</dbReference>
<gene>
    <name evidence="2" type="ORF">HPULCUR_000169</name>
</gene>
<keyword evidence="1" id="KW-0472">Membrane</keyword>
<evidence type="ECO:0000256" key="1">
    <source>
        <dbReference type="SAM" id="Phobius"/>
    </source>
</evidence>
<comment type="caution">
    <text evidence="2">The sequence shown here is derived from an EMBL/GenBank/DDBJ whole genome shotgun (WGS) entry which is preliminary data.</text>
</comment>
<keyword evidence="1" id="KW-0812">Transmembrane</keyword>